<keyword evidence="5" id="KW-0472">Membrane</keyword>
<evidence type="ECO:0000313" key="8">
    <source>
        <dbReference type="EMBL" id="TFB79887.1"/>
    </source>
</evidence>
<proteinExistence type="inferred from homology"/>
<feature type="domain" description="ABC3 transporter permease C-terminal" evidence="7">
    <location>
        <begin position="270"/>
        <end position="365"/>
    </location>
</feature>
<dbReference type="Proteomes" id="UP000298488">
    <property type="component" value="Unassembled WGS sequence"/>
</dbReference>
<dbReference type="EMBL" id="SOFI01000003">
    <property type="protein sequence ID" value="TFB79887.1"/>
    <property type="molecule type" value="Genomic_DNA"/>
</dbReference>
<dbReference type="GO" id="GO:0005886">
    <property type="term" value="C:plasma membrane"/>
    <property type="evidence" value="ECO:0007669"/>
    <property type="project" value="UniProtKB-SubCell"/>
</dbReference>
<evidence type="ECO:0000256" key="5">
    <source>
        <dbReference type="ARBA" id="ARBA00023136"/>
    </source>
</evidence>
<keyword evidence="2" id="KW-1003">Cell membrane</keyword>
<evidence type="ECO:0000259" key="7">
    <source>
        <dbReference type="Pfam" id="PF02687"/>
    </source>
</evidence>
<sequence length="383" mass="39596">MIDSELHCAQASWKWAMPIRPERAIREAARNATAHRATTIMLILVTMAMTTATFITAGRAAAAEEAVLHSVDNAGPRLIEVTIAEPSPGVDVSTLDRFKHIDGVEWVLGLGPARDVRSSVTGARVNVAARDLLSPLPPEVTIDPGRSPRPGEAIIGADTQQRLQLIYPSGALLDSGTSRAVVGAFSASGAITDLDRLVLIQPGATSAPSQATLVYLLADQAENVAGIVREVRALAAVSPVDSLVVRTAPELVELAAVLSGEIGGLSRQLALGAILVGVVLVALTMTLALSSRRRDFGRRRALGASRSALIALTLLEAAFPVAIGVIVGTIGGLTAVVLWMGTAPPIGFIVAADLLIALTGTAAAIPPAALAAAQDPVRILRVP</sequence>
<dbReference type="InterPro" id="IPR050250">
    <property type="entry name" value="Macrolide_Exporter_MacB"/>
</dbReference>
<organism evidence="8 9">
    <name type="scientific">Terrimesophilobacter mesophilus</name>
    <dbReference type="NCBI Taxonomy" id="433647"/>
    <lineage>
        <taxon>Bacteria</taxon>
        <taxon>Bacillati</taxon>
        <taxon>Actinomycetota</taxon>
        <taxon>Actinomycetes</taxon>
        <taxon>Micrococcales</taxon>
        <taxon>Microbacteriaceae</taxon>
        <taxon>Terrimesophilobacter</taxon>
    </lineage>
</organism>
<protein>
    <submittedName>
        <fullName evidence="8">FtsX-like permease family protein</fullName>
    </submittedName>
</protein>
<keyword evidence="4" id="KW-1133">Transmembrane helix</keyword>
<dbReference type="GO" id="GO:0022857">
    <property type="term" value="F:transmembrane transporter activity"/>
    <property type="evidence" value="ECO:0007669"/>
    <property type="project" value="TreeGrafter"/>
</dbReference>
<evidence type="ECO:0000313" key="9">
    <source>
        <dbReference type="Proteomes" id="UP000298488"/>
    </source>
</evidence>
<dbReference type="PANTHER" id="PTHR30572:SF4">
    <property type="entry name" value="ABC TRANSPORTER PERMEASE YTRF"/>
    <property type="match status" value="1"/>
</dbReference>
<dbReference type="PANTHER" id="PTHR30572">
    <property type="entry name" value="MEMBRANE COMPONENT OF TRANSPORTER-RELATED"/>
    <property type="match status" value="1"/>
</dbReference>
<dbReference type="OrthoDB" id="5058832at2"/>
<dbReference type="AlphaFoldDB" id="A0A4R8VDH5"/>
<evidence type="ECO:0000256" key="2">
    <source>
        <dbReference type="ARBA" id="ARBA00022475"/>
    </source>
</evidence>
<keyword evidence="3" id="KW-0812">Transmembrane</keyword>
<reference evidence="8 9" key="1">
    <citation type="submission" date="2019-03" db="EMBL/GenBank/DDBJ databases">
        <title>Genomics of glacier-inhabiting Cryobacterium strains.</title>
        <authorList>
            <person name="Liu Q."/>
            <person name="Xin Y.-H."/>
        </authorList>
    </citation>
    <scope>NUCLEOTIDE SEQUENCE [LARGE SCALE GENOMIC DNA]</scope>
    <source>
        <strain evidence="8 9">CGMCC 1.10440</strain>
    </source>
</reference>
<evidence type="ECO:0000256" key="4">
    <source>
        <dbReference type="ARBA" id="ARBA00022989"/>
    </source>
</evidence>
<evidence type="ECO:0000256" key="6">
    <source>
        <dbReference type="ARBA" id="ARBA00038076"/>
    </source>
</evidence>
<accession>A0A4R8VDH5</accession>
<evidence type="ECO:0000256" key="3">
    <source>
        <dbReference type="ARBA" id="ARBA00022692"/>
    </source>
</evidence>
<comment type="similarity">
    <text evidence="6">Belongs to the ABC-4 integral membrane protein family.</text>
</comment>
<dbReference type="InterPro" id="IPR003838">
    <property type="entry name" value="ABC3_permease_C"/>
</dbReference>
<comment type="caution">
    <text evidence="8">The sequence shown here is derived from an EMBL/GenBank/DDBJ whole genome shotgun (WGS) entry which is preliminary data.</text>
</comment>
<dbReference type="RefSeq" id="WP_104095755.1">
    <property type="nucleotide sequence ID" value="NZ_JACHBP010000001.1"/>
</dbReference>
<dbReference type="Pfam" id="PF02687">
    <property type="entry name" value="FtsX"/>
    <property type="match status" value="1"/>
</dbReference>
<name>A0A4R8VDH5_9MICO</name>
<gene>
    <name evidence="8" type="ORF">E3N84_07420</name>
</gene>
<keyword evidence="9" id="KW-1185">Reference proteome</keyword>
<evidence type="ECO:0000256" key="1">
    <source>
        <dbReference type="ARBA" id="ARBA00004651"/>
    </source>
</evidence>
<comment type="subcellular location">
    <subcellularLocation>
        <location evidence="1">Cell membrane</location>
        <topology evidence="1">Multi-pass membrane protein</topology>
    </subcellularLocation>
</comment>